<name>A0ABU3MZ65_9SPHN</name>
<protein>
    <submittedName>
        <fullName evidence="1">Uncharacterized protein</fullName>
    </submittedName>
</protein>
<organism evidence="1">
    <name type="scientific">Sphingomonas psychrotolerans</name>
    <dbReference type="NCBI Taxonomy" id="1327635"/>
    <lineage>
        <taxon>Bacteria</taxon>
        <taxon>Pseudomonadati</taxon>
        <taxon>Pseudomonadota</taxon>
        <taxon>Alphaproteobacteria</taxon>
        <taxon>Sphingomonadales</taxon>
        <taxon>Sphingomonadaceae</taxon>
        <taxon>Sphingomonas</taxon>
    </lineage>
</organism>
<comment type="caution">
    <text evidence="1">The sequence shown here is derived from an EMBL/GenBank/DDBJ whole genome shotgun (WGS) entry which is preliminary data.</text>
</comment>
<proteinExistence type="predicted"/>
<accession>A0ABU3MZ65</accession>
<dbReference type="EMBL" id="JALMLT010000001">
    <property type="protein sequence ID" value="MDT8757271.1"/>
    <property type="molecule type" value="Genomic_DNA"/>
</dbReference>
<sequence length="87" mass="9844">MSCLPRIFFDTNEGDPRVAYWLTLPLSKADLRTLDPQPREGMLVTIYMPDELEMEATLRWNDDLVAWAAVPLPSTIRYLDGTNATGS</sequence>
<reference evidence="1" key="1">
    <citation type="submission" date="2022-04" db="EMBL/GenBank/DDBJ databases">
        <title>Tomato heritable bacteria conferring resistance against bacterial wilt.</title>
        <authorList>
            <person name="Yin J."/>
        </authorList>
    </citation>
    <scope>NUCLEOTIDE SEQUENCE</scope>
    <source>
        <strain evidence="1">Cra20</strain>
    </source>
</reference>
<gene>
    <name evidence="1" type="ORF">MZO42_01045</name>
</gene>
<evidence type="ECO:0000313" key="1">
    <source>
        <dbReference type="EMBL" id="MDT8757271.1"/>
    </source>
</evidence>